<dbReference type="RefSeq" id="WP_169141751.1">
    <property type="nucleotide sequence ID" value="NZ_WTVS01000038.1"/>
</dbReference>
<dbReference type="InterPro" id="IPR001041">
    <property type="entry name" value="2Fe-2S_ferredoxin-type"/>
</dbReference>
<feature type="domain" description="2Fe-2S ferredoxin-type" evidence="1">
    <location>
        <begin position="1"/>
        <end position="94"/>
    </location>
</feature>
<dbReference type="PROSITE" id="PS51085">
    <property type="entry name" value="2FE2S_FER_2"/>
    <property type="match status" value="1"/>
</dbReference>
<keyword evidence="3" id="KW-1185">Reference proteome</keyword>
<proteinExistence type="predicted"/>
<accession>A0ABX1NIQ3</accession>
<evidence type="ECO:0000313" key="2">
    <source>
        <dbReference type="EMBL" id="NMF99141.1"/>
    </source>
</evidence>
<dbReference type="Gene3D" id="3.10.20.30">
    <property type="match status" value="1"/>
</dbReference>
<sequence length="117" mass="12627">MKFAVTIEDTGERYDCADEESLLSGMVRLGRRGIPAGCCGGGCGVCKIEVTAGEFEARVMSRQHVSVVDQAQGRVLACRVYPRSDISLRVVGKMHKCLARTAVPSPRLPSLDAEVDE</sequence>
<dbReference type="InterPro" id="IPR012675">
    <property type="entry name" value="Beta-grasp_dom_sf"/>
</dbReference>
<evidence type="ECO:0000259" key="1">
    <source>
        <dbReference type="PROSITE" id="PS51085"/>
    </source>
</evidence>
<evidence type="ECO:0000313" key="3">
    <source>
        <dbReference type="Proteomes" id="UP000634522"/>
    </source>
</evidence>
<organism evidence="2 3">
    <name type="scientific">Aromatoleum toluolicum</name>
    <dbReference type="NCBI Taxonomy" id="90060"/>
    <lineage>
        <taxon>Bacteria</taxon>
        <taxon>Pseudomonadati</taxon>
        <taxon>Pseudomonadota</taxon>
        <taxon>Betaproteobacteria</taxon>
        <taxon>Rhodocyclales</taxon>
        <taxon>Rhodocyclaceae</taxon>
        <taxon>Aromatoleum</taxon>
    </lineage>
</organism>
<comment type="caution">
    <text evidence="2">The sequence shown here is derived from an EMBL/GenBank/DDBJ whole genome shotgun (WGS) entry which is preliminary data.</text>
</comment>
<dbReference type="Proteomes" id="UP000634522">
    <property type="component" value="Unassembled WGS sequence"/>
</dbReference>
<dbReference type="InterPro" id="IPR036010">
    <property type="entry name" value="2Fe-2S_ferredoxin-like_sf"/>
</dbReference>
<gene>
    <name evidence="2" type="ORF">GPA27_17315</name>
</gene>
<name>A0ABX1NIQ3_9RHOO</name>
<dbReference type="Pfam" id="PF00111">
    <property type="entry name" value="Fer2"/>
    <property type="match status" value="1"/>
</dbReference>
<dbReference type="CDD" id="cd00207">
    <property type="entry name" value="fer2"/>
    <property type="match status" value="1"/>
</dbReference>
<dbReference type="EMBL" id="WTVS01000038">
    <property type="protein sequence ID" value="NMF99141.1"/>
    <property type="molecule type" value="Genomic_DNA"/>
</dbReference>
<dbReference type="SUPFAM" id="SSF54292">
    <property type="entry name" value="2Fe-2S ferredoxin-like"/>
    <property type="match status" value="1"/>
</dbReference>
<reference evidence="2 3" key="1">
    <citation type="submission" date="2019-12" db="EMBL/GenBank/DDBJ databases">
        <title>Comparative genomics gives insights into the taxonomy of the Azoarcus-Aromatoleum group and reveals separate origins of nif in the plant-associated Azoarcus and non-plant-associated Aromatoleum sub-groups.</title>
        <authorList>
            <person name="Lafos M."/>
            <person name="Maluk M."/>
            <person name="Batista M."/>
            <person name="Junghare M."/>
            <person name="Carmona M."/>
            <person name="Faoro H."/>
            <person name="Cruz L.M."/>
            <person name="Battistoni F."/>
            <person name="De Souza E."/>
            <person name="Pedrosa F."/>
            <person name="Chen W.-M."/>
            <person name="Poole P.S."/>
            <person name="Dixon R.A."/>
            <person name="James E.K."/>
        </authorList>
    </citation>
    <scope>NUCLEOTIDE SEQUENCE [LARGE SCALE GENOMIC DNA]</scope>
    <source>
        <strain evidence="2 3">T</strain>
    </source>
</reference>
<protein>
    <submittedName>
        <fullName evidence="2">2Fe-2S iron-sulfur cluster binding domain-containing protein</fullName>
    </submittedName>
</protein>